<geneLocation type="plasmid" evidence="3">
    <name>pEubeli2</name>
</geneLocation>
<dbReference type="eggNOG" id="ENOG503479Y">
    <property type="taxonomic scope" value="Bacteria"/>
</dbReference>
<gene>
    <name evidence="2" type="ordered locus">EUBELI_20310</name>
</gene>
<dbReference type="AlphaFoldDB" id="C4Z663"/>
<keyword evidence="2" id="KW-0614">Plasmid</keyword>
<dbReference type="HOGENOM" id="CLU_969057_0_0_9"/>
<reference evidence="2 3" key="1">
    <citation type="journal article" date="2009" name="Proc. Natl. Acad. Sci. U.S.A.">
        <title>Characterizing a model human gut microbiota composed of members of its two dominant bacterial phyla.</title>
        <authorList>
            <person name="Mahowald M.A."/>
            <person name="Rey F.E."/>
            <person name="Seedorf H."/>
            <person name="Turnbaugh P.J."/>
            <person name="Fulton R.S."/>
            <person name="Wollam A."/>
            <person name="Shah N."/>
            <person name="Wang C."/>
            <person name="Magrini V."/>
            <person name="Wilson R.K."/>
            <person name="Cantarel B.L."/>
            <person name="Coutinho P.M."/>
            <person name="Henrissat B."/>
            <person name="Crock L.W."/>
            <person name="Russell A."/>
            <person name="Verberkmoes N.C."/>
            <person name="Hettich R.L."/>
            <person name="Gordon J.I."/>
        </authorList>
    </citation>
    <scope>NUCLEOTIDE SEQUENCE [LARGE SCALE GENOMIC DNA]</scope>
    <source>
        <strain evidence="3">ATCC 27750 / DSM 3376 / VPI C15-48 / C15-B4</strain>
        <plasmid evidence="2">unnamed</plasmid>
    </source>
</reference>
<dbReference type="KEGG" id="eel:EUBELI_20310"/>
<proteinExistence type="predicted"/>
<keyword evidence="1" id="KW-1133">Transmembrane helix</keyword>
<evidence type="ECO:0000256" key="1">
    <source>
        <dbReference type="SAM" id="Phobius"/>
    </source>
</evidence>
<dbReference type="SUPFAM" id="SSF63825">
    <property type="entry name" value="YWTD domain"/>
    <property type="match status" value="1"/>
</dbReference>
<sequence>MSKKKCIILIQGIFIIILILTAVMIRHSNKPIKPEKRVTEQTTRLNETNKIKFEEFEQNDFTCTGLTYDKCDDSFWIADHGNNNNDQQLHPRLIEVNKDFTQTLNIIEVDQIKDDEFDLQGIAYDICNDSLWMATGKFVIEINKTGKILSKISMGNYSKYKSNGIAVDKDNIWVLCYNKFLLKLNKYGDIEEKYKFNYKDQDHIYLINNNLYVTIGADYLGDNNFVFKYNLKSGIISCEYQLEDSHAIEGIVILDDTLYIANDGKFHHDIFNCSYINIYSLK</sequence>
<keyword evidence="1" id="KW-0472">Membrane</keyword>
<accession>C4Z663</accession>
<protein>
    <submittedName>
        <fullName evidence="2">Uncharacterized protein</fullName>
    </submittedName>
</protein>
<dbReference type="Proteomes" id="UP000001476">
    <property type="component" value="Plasmid pEubeli2"/>
</dbReference>
<feature type="transmembrane region" description="Helical" evidence="1">
    <location>
        <begin position="7"/>
        <end position="25"/>
    </location>
</feature>
<dbReference type="EMBL" id="CP001106">
    <property type="protein sequence ID" value="ACR73455.1"/>
    <property type="molecule type" value="Genomic_DNA"/>
</dbReference>
<dbReference type="RefSeq" id="WP_012740583.1">
    <property type="nucleotide sequence ID" value="NC_012780.1"/>
</dbReference>
<organism evidence="2 3">
    <name type="scientific">Lachnospira eligens (strain ATCC 27750 / DSM 3376 / VPI C15-48 / C15-B4)</name>
    <name type="common">Eubacterium eligens</name>
    <dbReference type="NCBI Taxonomy" id="515620"/>
    <lineage>
        <taxon>Bacteria</taxon>
        <taxon>Bacillati</taxon>
        <taxon>Bacillota</taxon>
        <taxon>Clostridia</taxon>
        <taxon>Lachnospirales</taxon>
        <taxon>Lachnospiraceae</taxon>
        <taxon>Lachnospira</taxon>
    </lineage>
</organism>
<keyword evidence="3" id="KW-1185">Reference proteome</keyword>
<evidence type="ECO:0000313" key="2">
    <source>
        <dbReference type="EMBL" id="ACR73455.1"/>
    </source>
</evidence>
<evidence type="ECO:0000313" key="3">
    <source>
        <dbReference type="Proteomes" id="UP000001476"/>
    </source>
</evidence>
<name>C4Z663_LACE2</name>
<dbReference type="GeneID" id="60809666"/>
<keyword evidence="1" id="KW-0812">Transmembrane</keyword>